<evidence type="ECO:0000256" key="4">
    <source>
        <dbReference type="ARBA" id="ARBA00004659"/>
    </source>
</evidence>
<name>A0A2A9CT47_9ACTN</name>
<dbReference type="UniPathway" id="UPA00588">
    <property type="reaction ID" value="UER00646"/>
</dbReference>
<evidence type="ECO:0000256" key="7">
    <source>
        <dbReference type="ARBA" id="ARBA00011893"/>
    </source>
</evidence>
<dbReference type="NCBIfam" id="NF002634">
    <property type="entry name" value="PRK02304.1-3"/>
    <property type="match status" value="1"/>
</dbReference>
<keyword evidence="10 12" id="KW-0808">Transferase</keyword>
<accession>A0A2A9CT47</accession>
<dbReference type="EMBL" id="PDJC01000001">
    <property type="protein sequence ID" value="PFG16739.1"/>
    <property type="molecule type" value="Genomic_DNA"/>
</dbReference>
<keyword evidence="15" id="KW-1185">Reference proteome</keyword>
<comment type="similarity">
    <text evidence="5 12">Belongs to the purine/pyrimidine phosphoribosyltransferase family.</text>
</comment>
<dbReference type="GO" id="GO:0006166">
    <property type="term" value="P:purine ribonucleoside salvage"/>
    <property type="evidence" value="ECO:0007669"/>
    <property type="project" value="UniProtKB-UniRule"/>
</dbReference>
<keyword evidence="8 12" id="KW-0963">Cytoplasm</keyword>
<organism evidence="14 15">
    <name type="scientific">Propionicimonas paludicola</name>
    <dbReference type="NCBI Taxonomy" id="185243"/>
    <lineage>
        <taxon>Bacteria</taxon>
        <taxon>Bacillati</taxon>
        <taxon>Actinomycetota</taxon>
        <taxon>Actinomycetes</taxon>
        <taxon>Propionibacteriales</taxon>
        <taxon>Nocardioidaceae</taxon>
        <taxon>Propionicimonas</taxon>
    </lineage>
</organism>
<evidence type="ECO:0000256" key="10">
    <source>
        <dbReference type="ARBA" id="ARBA00022679"/>
    </source>
</evidence>
<comment type="caution">
    <text evidence="14">The sequence shown here is derived from an EMBL/GenBank/DDBJ whole genome shotgun (WGS) entry which is preliminary data.</text>
</comment>
<dbReference type="InterPro" id="IPR005764">
    <property type="entry name" value="Ade_phspho_trans"/>
</dbReference>
<comment type="pathway">
    <text evidence="4 12">Purine metabolism; AMP biosynthesis via salvage pathway; AMP from adenine: step 1/1.</text>
</comment>
<dbReference type="RefSeq" id="WP_098460251.1">
    <property type="nucleotide sequence ID" value="NZ_PDJC01000001.1"/>
</dbReference>
<evidence type="ECO:0000256" key="9">
    <source>
        <dbReference type="ARBA" id="ARBA00022676"/>
    </source>
</evidence>
<dbReference type="SUPFAM" id="SSF53271">
    <property type="entry name" value="PRTase-like"/>
    <property type="match status" value="1"/>
</dbReference>
<dbReference type="GO" id="GO:0003999">
    <property type="term" value="F:adenine phosphoribosyltransferase activity"/>
    <property type="evidence" value="ECO:0007669"/>
    <property type="project" value="UniProtKB-UniRule"/>
</dbReference>
<keyword evidence="11 12" id="KW-0660">Purine salvage</keyword>
<keyword evidence="9 12" id="KW-0328">Glycosyltransferase</keyword>
<dbReference type="InterPro" id="IPR000836">
    <property type="entry name" value="PRTase_dom"/>
</dbReference>
<dbReference type="GO" id="GO:0006168">
    <property type="term" value="P:adenine salvage"/>
    <property type="evidence" value="ECO:0007669"/>
    <property type="project" value="InterPro"/>
</dbReference>
<dbReference type="CDD" id="cd06223">
    <property type="entry name" value="PRTases_typeI"/>
    <property type="match status" value="1"/>
</dbReference>
<evidence type="ECO:0000256" key="11">
    <source>
        <dbReference type="ARBA" id="ARBA00022726"/>
    </source>
</evidence>
<comment type="subunit">
    <text evidence="6 12">Homodimer.</text>
</comment>
<reference evidence="14 15" key="1">
    <citation type="submission" date="2017-10" db="EMBL/GenBank/DDBJ databases">
        <title>Sequencing the genomes of 1000 actinobacteria strains.</title>
        <authorList>
            <person name="Klenk H.-P."/>
        </authorList>
    </citation>
    <scope>NUCLEOTIDE SEQUENCE [LARGE SCALE GENOMIC DNA]</scope>
    <source>
        <strain evidence="14 15">DSM 15597</strain>
    </source>
</reference>
<dbReference type="Gene3D" id="3.40.50.2020">
    <property type="match status" value="1"/>
</dbReference>
<evidence type="ECO:0000256" key="2">
    <source>
        <dbReference type="ARBA" id="ARBA00003968"/>
    </source>
</evidence>
<dbReference type="Pfam" id="PF00156">
    <property type="entry name" value="Pribosyltran"/>
    <property type="match status" value="1"/>
</dbReference>
<dbReference type="NCBIfam" id="NF002636">
    <property type="entry name" value="PRK02304.1-5"/>
    <property type="match status" value="1"/>
</dbReference>
<dbReference type="AlphaFoldDB" id="A0A2A9CT47"/>
<sequence length="178" mass="18134">MNAANKALISSLIRDIPDFPKPGVLFKDITPLLASAAGYRAAISELAASAPAGIDVVVGMEARGFIFAGPVALELGAGFVPVRKPGKLPGDVYTQTFSLEYGDETLAVHTDAILPGAKVLVIDDVLATGGTIGATAALVNRLGAELVAVSVLLELSFLGGREHLAGLGIDNTTAVITV</sequence>
<comment type="function">
    <text evidence="2 12">Catalyzes a salvage reaction resulting in the formation of AMP, that is energically less costly than de novo synthesis.</text>
</comment>
<evidence type="ECO:0000256" key="5">
    <source>
        <dbReference type="ARBA" id="ARBA00008391"/>
    </source>
</evidence>
<dbReference type="InterPro" id="IPR050054">
    <property type="entry name" value="UPRTase/APRTase"/>
</dbReference>
<dbReference type="InterPro" id="IPR029057">
    <property type="entry name" value="PRTase-like"/>
</dbReference>
<evidence type="ECO:0000259" key="13">
    <source>
        <dbReference type="Pfam" id="PF00156"/>
    </source>
</evidence>
<evidence type="ECO:0000256" key="12">
    <source>
        <dbReference type="HAMAP-Rule" id="MF_00004"/>
    </source>
</evidence>
<dbReference type="OrthoDB" id="9803963at2"/>
<protein>
    <recommendedName>
        <fullName evidence="7 12">Adenine phosphoribosyltransferase</fullName>
        <shortName evidence="12">APRT</shortName>
        <ecNumber evidence="7 12">2.4.2.7</ecNumber>
    </recommendedName>
</protein>
<dbReference type="FunFam" id="3.40.50.2020:FF:000004">
    <property type="entry name" value="Adenine phosphoribosyltransferase"/>
    <property type="match status" value="1"/>
</dbReference>
<dbReference type="GO" id="GO:0005737">
    <property type="term" value="C:cytoplasm"/>
    <property type="evidence" value="ECO:0007669"/>
    <property type="project" value="UniProtKB-SubCell"/>
</dbReference>
<evidence type="ECO:0000256" key="6">
    <source>
        <dbReference type="ARBA" id="ARBA00011738"/>
    </source>
</evidence>
<proteinExistence type="inferred from homology"/>
<comment type="subcellular location">
    <subcellularLocation>
        <location evidence="3 12">Cytoplasm</location>
    </subcellularLocation>
</comment>
<dbReference type="HAMAP" id="MF_00004">
    <property type="entry name" value="Aden_phosphoribosyltr"/>
    <property type="match status" value="1"/>
</dbReference>
<feature type="domain" description="Phosphoribosyltransferase" evidence="13">
    <location>
        <begin position="29"/>
        <end position="153"/>
    </location>
</feature>
<evidence type="ECO:0000313" key="14">
    <source>
        <dbReference type="EMBL" id="PFG16739.1"/>
    </source>
</evidence>
<evidence type="ECO:0000256" key="8">
    <source>
        <dbReference type="ARBA" id="ARBA00022490"/>
    </source>
</evidence>
<dbReference type="GO" id="GO:0016208">
    <property type="term" value="F:AMP binding"/>
    <property type="evidence" value="ECO:0007669"/>
    <property type="project" value="TreeGrafter"/>
</dbReference>
<dbReference type="PANTHER" id="PTHR32315:SF3">
    <property type="entry name" value="ADENINE PHOSPHORIBOSYLTRANSFERASE"/>
    <property type="match status" value="1"/>
</dbReference>
<dbReference type="NCBIfam" id="TIGR01090">
    <property type="entry name" value="apt"/>
    <property type="match status" value="1"/>
</dbReference>
<dbReference type="PANTHER" id="PTHR32315">
    <property type="entry name" value="ADENINE PHOSPHORIBOSYLTRANSFERASE"/>
    <property type="match status" value="1"/>
</dbReference>
<dbReference type="Proteomes" id="UP000226079">
    <property type="component" value="Unassembled WGS sequence"/>
</dbReference>
<comment type="catalytic activity">
    <reaction evidence="1 12">
        <text>AMP + diphosphate = 5-phospho-alpha-D-ribose 1-diphosphate + adenine</text>
        <dbReference type="Rhea" id="RHEA:16609"/>
        <dbReference type="ChEBI" id="CHEBI:16708"/>
        <dbReference type="ChEBI" id="CHEBI:33019"/>
        <dbReference type="ChEBI" id="CHEBI:58017"/>
        <dbReference type="ChEBI" id="CHEBI:456215"/>
        <dbReference type="EC" id="2.4.2.7"/>
    </reaction>
</comment>
<evidence type="ECO:0000256" key="3">
    <source>
        <dbReference type="ARBA" id="ARBA00004496"/>
    </source>
</evidence>
<dbReference type="GO" id="GO:0044209">
    <property type="term" value="P:AMP salvage"/>
    <property type="evidence" value="ECO:0007669"/>
    <property type="project" value="UniProtKB-UniRule"/>
</dbReference>
<evidence type="ECO:0000256" key="1">
    <source>
        <dbReference type="ARBA" id="ARBA00000868"/>
    </source>
</evidence>
<dbReference type="GO" id="GO:0002055">
    <property type="term" value="F:adenine binding"/>
    <property type="evidence" value="ECO:0007669"/>
    <property type="project" value="TreeGrafter"/>
</dbReference>
<dbReference type="EC" id="2.4.2.7" evidence="7 12"/>
<gene>
    <name evidence="12" type="primary">apt</name>
    <name evidence="14" type="ORF">ATK74_1292</name>
</gene>
<evidence type="ECO:0000313" key="15">
    <source>
        <dbReference type="Proteomes" id="UP000226079"/>
    </source>
</evidence>